<name>D7MIR8_ARALL</name>
<dbReference type="HOGENOM" id="CLU_051273_0_0_1"/>
<reference evidence="8" key="1">
    <citation type="journal article" date="2011" name="Nat. Genet.">
        <title>The Arabidopsis lyrata genome sequence and the basis of rapid genome size change.</title>
        <authorList>
            <person name="Hu T.T."/>
            <person name="Pattyn P."/>
            <person name="Bakker E.G."/>
            <person name="Cao J."/>
            <person name="Cheng J.-F."/>
            <person name="Clark R.M."/>
            <person name="Fahlgren N."/>
            <person name="Fawcett J.A."/>
            <person name="Grimwood J."/>
            <person name="Gundlach H."/>
            <person name="Haberer G."/>
            <person name="Hollister J.D."/>
            <person name="Ossowski S."/>
            <person name="Ottilar R.P."/>
            <person name="Salamov A.A."/>
            <person name="Schneeberger K."/>
            <person name="Spannagl M."/>
            <person name="Wang X."/>
            <person name="Yang L."/>
            <person name="Nasrallah M.E."/>
            <person name="Bergelson J."/>
            <person name="Carrington J.C."/>
            <person name="Gaut B.S."/>
            <person name="Schmutz J."/>
            <person name="Mayer K.F.X."/>
            <person name="Van de Peer Y."/>
            <person name="Grigoriev I.V."/>
            <person name="Nordborg M."/>
            <person name="Weigel D."/>
            <person name="Guo Y.-L."/>
        </authorList>
    </citation>
    <scope>NUCLEOTIDE SEQUENCE [LARGE SCALE GENOMIC DNA]</scope>
    <source>
        <strain evidence="8">cv. MN47</strain>
    </source>
</reference>
<dbReference type="Proteomes" id="UP000008694">
    <property type="component" value="Unassembled WGS sequence"/>
</dbReference>
<dbReference type="InterPro" id="IPR053932">
    <property type="entry name" value="GeBP-like_DBD"/>
</dbReference>
<dbReference type="GO" id="GO:0005634">
    <property type="term" value="C:nucleus"/>
    <property type="evidence" value="ECO:0007669"/>
    <property type="project" value="TreeGrafter"/>
</dbReference>
<keyword evidence="3" id="KW-0804">Transcription</keyword>
<keyword evidence="2" id="KW-0805">Transcription regulation</keyword>
<feature type="region of interest" description="Disordered" evidence="4">
    <location>
        <begin position="1"/>
        <end position="54"/>
    </location>
</feature>
<evidence type="ECO:0000256" key="3">
    <source>
        <dbReference type="ARBA" id="ARBA00023163"/>
    </source>
</evidence>
<dbReference type="PANTHER" id="PTHR31662">
    <property type="entry name" value="BNAANNG10740D PROTEIN-RELATED"/>
    <property type="match status" value="1"/>
</dbReference>
<dbReference type="Pfam" id="PF04504">
    <property type="entry name" value="GeBP-like_DBD"/>
    <property type="match status" value="1"/>
</dbReference>
<dbReference type="AlphaFoldDB" id="D7MIR8"/>
<protein>
    <submittedName>
        <fullName evidence="7">Uncharacterized protein</fullName>
    </submittedName>
</protein>
<dbReference type="InterPro" id="IPR053933">
    <property type="entry name" value="GeBP-like_C"/>
</dbReference>
<organism evidence="8">
    <name type="scientific">Arabidopsis lyrata subsp. lyrata</name>
    <name type="common">Lyre-leaved rock-cress</name>
    <dbReference type="NCBI Taxonomy" id="81972"/>
    <lineage>
        <taxon>Eukaryota</taxon>
        <taxon>Viridiplantae</taxon>
        <taxon>Streptophyta</taxon>
        <taxon>Embryophyta</taxon>
        <taxon>Tracheophyta</taxon>
        <taxon>Spermatophyta</taxon>
        <taxon>Magnoliopsida</taxon>
        <taxon>eudicotyledons</taxon>
        <taxon>Gunneridae</taxon>
        <taxon>Pentapetalae</taxon>
        <taxon>rosids</taxon>
        <taxon>malvids</taxon>
        <taxon>Brassicales</taxon>
        <taxon>Brassicaceae</taxon>
        <taxon>Camelineae</taxon>
        <taxon>Arabidopsis</taxon>
    </lineage>
</organism>
<keyword evidence="8" id="KW-1185">Reference proteome</keyword>
<accession>D7MIR8</accession>
<dbReference type="PANTHER" id="PTHR31662:SF68">
    <property type="entry name" value="DNA-BINDING STOREKEEPER PROTEIN TRANSCRIPTIONAL REGULATOR-LIKE PROTEIN-RELATED"/>
    <property type="match status" value="1"/>
</dbReference>
<evidence type="ECO:0000259" key="6">
    <source>
        <dbReference type="Pfam" id="PF22757"/>
    </source>
</evidence>
<dbReference type="STRING" id="81972.D7MIR8"/>
<comment type="similarity">
    <text evidence="1">Belongs to the GeBP family.</text>
</comment>
<dbReference type="EMBL" id="GL348719">
    <property type="protein sequence ID" value="EFH46877.1"/>
    <property type="molecule type" value="Genomic_DNA"/>
</dbReference>
<dbReference type="Pfam" id="PF22757">
    <property type="entry name" value="GeBP-like_C"/>
    <property type="match status" value="1"/>
</dbReference>
<feature type="domain" description="Glabrous enhancer-binding protein-like C-terminal" evidence="6">
    <location>
        <begin position="178"/>
        <end position="244"/>
    </location>
</feature>
<feature type="compositionally biased region" description="Basic and acidic residues" evidence="4">
    <location>
        <begin position="31"/>
        <end position="42"/>
    </location>
</feature>
<dbReference type="KEGG" id="aly:9306689"/>
<evidence type="ECO:0000256" key="1">
    <source>
        <dbReference type="ARBA" id="ARBA00010820"/>
    </source>
</evidence>
<evidence type="ECO:0000259" key="5">
    <source>
        <dbReference type="Pfam" id="PF04504"/>
    </source>
</evidence>
<gene>
    <name evidence="7" type="ORF">ARALYDRAFT_916025</name>
</gene>
<proteinExistence type="inferred from homology"/>
<evidence type="ECO:0000256" key="2">
    <source>
        <dbReference type="ARBA" id="ARBA00023015"/>
    </source>
</evidence>
<feature type="domain" description="Glabrous enhancer-binding protein-like DBD" evidence="5">
    <location>
        <begin position="58"/>
        <end position="145"/>
    </location>
</feature>
<evidence type="ECO:0000313" key="8">
    <source>
        <dbReference type="Proteomes" id="UP000008694"/>
    </source>
</evidence>
<dbReference type="InterPro" id="IPR007592">
    <property type="entry name" value="GEBP"/>
</dbReference>
<evidence type="ECO:0000256" key="4">
    <source>
        <dbReference type="SAM" id="MobiDB-lite"/>
    </source>
</evidence>
<sequence length="249" mass="28591">MGKVNTNRSKKMKEVCGGSDEAKPAGKRRKNEVTSMDKDVSAKRSKKDAKKASSLKLEWSEEEEIRVLQGMTDFKAITRKNPFDDMNGAYEFLQEYISVDVNDFVEKMKSLKKKLMGQVKINAKEPSSSEPHGHTSSELLRLIWGCDVESAVEKPRKSKRIIKLKEEKQVMVHEGGKWFENGLIVRKIASFGVGEDSLKRKWGSVPMEEKDMIDQKWRVLRTKELEYMLQRDKFLNDVFTMMDEAASSS</sequence>
<dbReference type="OrthoDB" id="1078715at2759"/>
<dbReference type="GO" id="GO:0006355">
    <property type="term" value="P:regulation of DNA-templated transcription"/>
    <property type="evidence" value="ECO:0007669"/>
    <property type="project" value="InterPro"/>
</dbReference>
<dbReference type="Gramene" id="scaffold_703767.1">
    <property type="protein sequence ID" value="scaffold_703767.1"/>
    <property type="gene ID" value="scaffold_703767.1"/>
</dbReference>
<evidence type="ECO:0000313" key="7">
    <source>
        <dbReference type="EMBL" id="EFH46877.1"/>
    </source>
</evidence>